<dbReference type="STRING" id="555079.Toce_0412"/>
<accession>D9S127</accession>
<evidence type="ECO:0000256" key="1">
    <source>
        <dbReference type="SAM" id="Phobius"/>
    </source>
</evidence>
<dbReference type="AlphaFoldDB" id="D9S127"/>
<keyword evidence="1" id="KW-0812">Transmembrane</keyword>
<name>D9S127_THEOJ</name>
<keyword evidence="3" id="KW-1185">Reference proteome</keyword>
<organism evidence="2 3">
    <name type="scientific">Thermosediminibacter oceani (strain ATCC BAA-1034 / DSM 16646 / JW/IW-1228P)</name>
    <dbReference type="NCBI Taxonomy" id="555079"/>
    <lineage>
        <taxon>Bacteria</taxon>
        <taxon>Bacillati</taxon>
        <taxon>Bacillota</taxon>
        <taxon>Clostridia</taxon>
        <taxon>Thermosediminibacterales</taxon>
        <taxon>Thermosediminibacteraceae</taxon>
        <taxon>Thermosediminibacter</taxon>
    </lineage>
</organism>
<dbReference type="KEGG" id="toc:Toce_0412"/>
<feature type="transmembrane region" description="Helical" evidence="1">
    <location>
        <begin position="21"/>
        <end position="42"/>
    </location>
</feature>
<evidence type="ECO:0000313" key="2">
    <source>
        <dbReference type="EMBL" id="ADL07191.1"/>
    </source>
</evidence>
<keyword evidence="1" id="KW-0472">Membrane</keyword>
<dbReference type="EMBL" id="CP002131">
    <property type="protein sequence ID" value="ADL07191.1"/>
    <property type="molecule type" value="Genomic_DNA"/>
</dbReference>
<proteinExistence type="predicted"/>
<protein>
    <submittedName>
        <fullName evidence="2">Uncharacterized protein</fullName>
    </submittedName>
</protein>
<sequence length="67" mass="7451">MFNMLRNLFQRVKEAVCNKKGNEIVAIALILLFIILAAAPYIRNLGQTTSTGISNLNTQMEQVLNGQ</sequence>
<dbReference type="RefSeq" id="WP_013275241.1">
    <property type="nucleotide sequence ID" value="NC_014377.1"/>
</dbReference>
<gene>
    <name evidence="2" type="ordered locus">Toce_0412</name>
</gene>
<keyword evidence="1" id="KW-1133">Transmembrane helix</keyword>
<dbReference type="HOGENOM" id="CLU_206691_0_0_9"/>
<evidence type="ECO:0000313" key="3">
    <source>
        <dbReference type="Proteomes" id="UP000000272"/>
    </source>
</evidence>
<dbReference type="Proteomes" id="UP000000272">
    <property type="component" value="Chromosome"/>
</dbReference>
<reference evidence="2 3" key="1">
    <citation type="journal article" date="2010" name="Stand. Genomic Sci.">
        <title>Complete genome sequence of Thermosediminibacter oceani type strain (JW/IW-1228P).</title>
        <authorList>
            <person name="Pitluck S."/>
            <person name="Yasawong M."/>
            <person name="Munk C."/>
            <person name="Nolan M."/>
            <person name="Lapidus A."/>
            <person name="Lucas S."/>
            <person name="Glavina Del Rio T."/>
            <person name="Tice H."/>
            <person name="Cheng J.F."/>
            <person name="Bruce D."/>
            <person name="Detter C."/>
            <person name="Tapia R."/>
            <person name="Han C."/>
            <person name="Goodwin L."/>
            <person name="Liolios K."/>
            <person name="Ivanova N."/>
            <person name="Mavromatis K."/>
            <person name="Mikhailova N."/>
            <person name="Pati A."/>
            <person name="Chen A."/>
            <person name="Palaniappan K."/>
            <person name="Land M."/>
            <person name="Hauser L."/>
            <person name="Chang Y.J."/>
            <person name="Jeffries C.D."/>
            <person name="Rohde M."/>
            <person name="Spring S."/>
            <person name="Sikorski J."/>
            <person name="Goker M."/>
            <person name="Woyke T."/>
            <person name="Bristow J."/>
            <person name="Eisen J.A."/>
            <person name="Markowitz V."/>
            <person name="Hugenholtz P."/>
            <person name="Kyrpides N.C."/>
            <person name="Klenk H.P."/>
        </authorList>
    </citation>
    <scope>NUCLEOTIDE SEQUENCE [LARGE SCALE GENOMIC DNA]</scope>
    <source>
        <strain evidence="3">ATCC BAA-1034 / DSM 16646 / JW/IW-1228P</strain>
    </source>
</reference>